<sequence length="268" mass="29282">MAYRTLEITLISAKDLNQVKLFSKMDVYAVVSLSGDPRSRQRTPPDREGDRNPTWNSTFRFNVPADNYGRQVLHILLRAERARGDRDVGQVHVPLSELLNAAGPDFRSYKVRRCTSGDPKGVLNLSYKIHGQIAAPPSAYCPHPSGVPMPDQQMLKYRPYVTQPYPPQVMYPGCQAPPHGYTPPPHQATPVVYPGYQPPPHGYAPPLHQATHGYTPAGYVFAPLPPRNESVVHMVTASFLGGASHALGAAISQMAFNDAGNDAGSTGF</sequence>
<feature type="region of interest" description="Disordered" evidence="1">
    <location>
        <begin position="35"/>
        <end position="56"/>
    </location>
</feature>
<gene>
    <name evidence="3" type="ORF">COCNU_16G003270</name>
</gene>
<dbReference type="Proteomes" id="UP000797356">
    <property type="component" value="Chromosome 16"/>
</dbReference>
<feature type="domain" description="C2" evidence="2">
    <location>
        <begin position="1"/>
        <end position="109"/>
    </location>
</feature>
<organism evidence="3 4">
    <name type="scientific">Cocos nucifera</name>
    <name type="common">Coconut palm</name>
    <dbReference type="NCBI Taxonomy" id="13894"/>
    <lineage>
        <taxon>Eukaryota</taxon>
        <taxon>Viridiplantae</taxon>
        <taxon>Streptophyta</taxon>
        <taxon>Embryophyta</taxon>
        <taxon>Tracheophyta</taxon>
        <taxon>Spermatophyta</taxon>
        <taxon>Magnoliopsida</taxon>
        <taxon>Liliopsida</taxon>
        <taxon>Arecaceae</taxon>
        <taxon>Arecoideae</taxon>
        <taxon>Cocoseae</taxon>
        <taxon>Attaleinae</taxon>
        <taxon>Cocos</taxon>
    </lineage>
</organism>
<feature type="compositionally biased region" description="Basic and acidic residues" evidence="1">
    <location>
        <begin position="37"/>
        <end position="51"/>
    </location>
</feature>
<evidence type="ECO:0000259" key="2">
    <source>
        <dbReference type="PROSITE" id="PS50004"/>
    </source>
</evidence>
<dbReference type="InterPro" id="IPR035892">
    <property type="entry name" value="C2_domain_sf"/>
</dbReference>
<keyword evidence="4" id="KW-1185">Reference proteome</keyword>
<dbReference type="InterPro" id="IPR000008">
    <property type="entry name" value="C2_dom"/>
</dbReference>
<dbReference type="InterPro" id="IPR044750">
    <property type="entry name" value="C2_SRC2/BAP"/>
</dbReference>
<dbReference type="SUPFAM" id="SSF49562">
    <property type="entry name" value="C2 domain (Calcium/lipid-binding domain, CaLB)"/>
    <property type="match status" value="1"/>
</dbReference>
<dbReference type="Gene3D" id="2.60.40.150">
    <property type="entry name" value="C2 domain"/>
    <property type="match status" value="1"/>
</dbReference>
<dbReference type="Pfam" id="PF00168">
    <property type="entry name" value="C2"/>
    <property type="match status" value="1"/>
</dbReference>
<dbReference type="PANTHER" id="PTHR32246">
    <property type="entry name" value="INGRESSION PROTEIN FIC1"/>
    <property type="match status" value="1"/>
</dbReference>
<reference evidence="3" key="2">
    <citation type="submission" date="2019-07" db="EMBL/GenBank/DDBJ databases">
        <authorList>
            <person name="Yang Y."/>
            <person name="Bocs S."/>
            <person name="Baudouin L."/>
        </authorList>
    </citation>
    <scope>NUCLEOTIDE SEQUENCE</scope>
    <source>
        <tissue evidence="3">Spear leaf of Hainan Tall coconut</tissue>
    </source>
</reference>
<protein>
    <submittedName>
        <fullName evidence="3">Protein SRC2-like</fullName>
    </submittedName>
</protein>
<dbReference type="PROSITE" id="PS50004">
    <property type="entry name" value="C2"/>
    <property type="match status" value="1"/>
</dbReference>
<evidence type="ECO:0000313" key="3">
    <source>
        <dbReference type="EMBL" id="KAG1371233.1"/>
    </source>
</evidence>
<dbReference type="GO" id="GO:0006952">
    <property type="term" value="P:defense response"/>
    <property type="evidence" value="ECO:0007669"/>
    <property type="project" value="InterPro"/>
</dbReference>
<evidence type="ECO:0000313" key="4">
    <source>
        <dbReference type="Proteomes" id="UP000797356"/>
    </source>
</evidence>
<comment type="caution">
    <text evidence="3">The sequence shown here is derived from an EMBL/GenBank/DDBJ whole genome shotgun (WGS) entry which is preliminary data.</text>
</comment>
<proteinExistence type="predicted"/>
<dbReference type="PANTHER" id="PTHR32246:SF173">
    <property type="entry name" value="C2 DOMAIN-CONTAINING PROTEIN"/>
    <property type="match status" value="1"/>
</dbReference>
<reference evidence="3" key="1">
    <citation type="journal article" date="2017" name="Gigascience">
        <title>The genome draft of coconut (Cocos nucifera).</title>
        <authorList>
            <person name="Xiao Y."/>
            <person name="Xu P."/>
            <person name="Fan H."/>
            <person name="Baudouin L."/>
            <person name="Xia W."/>
            <person name="Bocs S."/>
            <person name="Xu J."/>
            <person name="Li Q."/>
            <person name="Guo A."/>
            <person name="Zhou L."/>
            <person name="Li J."/>
            <person name="Wu Y."/>
            <person name="Ma Z."/>
            <person name="Armero A."/>
            <person name="Issali A.E."/>
            <person name="Liu N."/>
            <person name="Peng M."/>
            <person name="Yang Y."/>
        </authorList>
    </citation>
    <scope>NUCLEOTIDE SEQUENCE</scope>
    <source>
        <tissue evidence="3">Spear leaf of Hainan Tall coconut</tissue>
    </source>
</reference>
<name>A0A8K0J0P7_COCNU</name>
<dbReference type="EMBL" id="CM017887">
    <property type="protein sequence ID" value="KAG1371233.1"/>
    <property type="molecule type" value="Genomic_DNA"/>
</dbReference>
<accession>A0A8K0J0P7</accession>
<dbReference type="AlphaFoldDB" id="A0A8K0J0P7"/>
<dbReference type="CDD" id="cd04051">
    <property type="entry name" value="C2_SRC2_like"/>
    <property type="match status" value="1"/>
</dbReference>
<dbReference type="OrthoDB" id="270970at2759"/>
<evidence type="ECO:0000256" key="1">
    <source>
        <dbReference type="SAM" id="MobiDB-lite"/>
    </source>
</evidence>
<dbReference type="SMART" id="SM00239">
    <property type="entry name" value="C2"/>
    <property type="match status" value="1"/>
</dbReference>